<dbReference type="RefSeq" id="WP_077410968.1">
    <property type="nucleotide sequence ID" value="NZ_JBHRTS010000004.1"/>
</dbReference>
<proteinExistence type="predicted"/>
<reference evidence="2" key="1">
    <citation type="journal article" date="2019" name="Int. J. Syst. Evol. Microbiol.">
        <title>The Global Catalogue of Microorganisms (GCM) 10K type strain sequencing project: providing services to taxonomists for standard genome sequencing and annotation.</title>
        <authorList>
            <consortium name="The Broad Institute Genomics Platform"/>
            <consortium name="The Broad Institute Genome Sequencing Center for Infectious Disease"/>
            <person name="Wu L."/>
            <person name="Ma J."/>
        </authorList>
    </citation>
    <scope>NUCLEOTIDE SEQUENCE [LARGE SCALE GENOMIC DNA]</scope>
    <source>
        <strain evidence="2">KCTC 42953</strain>
    </source>
</reference>
<name>A0ABV7JC42_9GAMM</name>
<sequence length="366" mass="42291">MKSLIKIIFMFSLAACSNVKQSPINNNFTNTISHRLIDIEEKCSRRNPIDFEKAHVGINVFLQTVVDRINKLEIPNLKNANKNEAILVLSEIDRTLSDLGYVFCIKTNRLSDTYLNTIVTSSPESRHSVVNEKICLIIDEPEYRSINISKFWNVGMKPIDCDLSSFLYYSVGEILDLPLTIVQVPKHSFIRWNFENSYLNWDTNDAREYSDNDYRLAYGINTKSEETNKYLENRTTLETQVYYHSIVIDDGASHECFDEFKAYLDIDDLYVSALAYNNFAWELSTQENARGINYVKDAVSYSLKSLEMENVCIYQDTLPCAFAANGLFEEAIQTEIKYFGLNSPRIKFFENKLSCYEKEVADVERC</sequence>
<protein>
    <recommendedName>
        <fullName evidence="3">Lipoprotein</fullName>
    </recommendedName>
</protein>
<evidence type="ECO:0000313" key="1">
    <source>
        <dbReference type="EMBL" id="MFC3194293.1"/>
    </source>
</evidence>
<dbReference type="Proteomes" id="UP001595533">
    <property type="component" value="Unassembled WGS sequence"/>
</dbReference>
<comment type="caution">
    <text evidence="1">The sequence shown here is derived from an EMBL/GenBank/DDBJ whole genome shotgun (WGS) entry which is preliminary data.</text>
</comment>
<evidence type="ECO:0000313" key="2">
    <source>
        <dbReference type="Proteomes" id="UP001595533"/>
    </source>
</evidence>
<organism evidence="1 2">
    <name type="scientific">Marinicella sediminis</name>
    <dbReference type="NCBI Taxonomy" id="1792834"/>
    <lineage>
        <taxon>Bacteria</taxon>
        <taxon>Pseudomonadati</taxon>
        <taxon>Pseudomonadota</taxon>
        <taxon>Gammaproteobacteria</taxon>
        <taxon>Lysobacterales</taxon>
        <taxon>Marinicellaceae</taxon>
        <taxon>Marinicella</taxon>
    </lineage>
</organism>
<dbReference type="EMBL" id="JBHRTS010000004">
    <property type="protein sequence ID" value="MFC3194293.1"/>
    <property type="molecule type" value="Genomic_DNA"/>
</dbReference>
<accession>A0ABV7JC42</accession>
<keyword evidence="2" id="KW-1185">Reference proteome</keyword>
<gene>
    <name evidence="1" type="ORF">ACFODZ_08585</name>
</gene>
<evidence type="ECO:0008006" key="3">
    <source>
        <dbReference type="Google" id="ProtNLM"/>
    </source>
</evidence>